<dbReference type="SUPFAM" id="SSF52540">
    <property type="entry name" value="P-loop containing nucleoside triphosphate hydrolases"/>
    <property type="match status" value="1"/>
</dbReference>
<evidence type="ECO:0000313" key="10">
    <source>
        <dbReference type="Proteomes" id="UP000001805"/>
    </source>
</evidence>
<evidence type="ECO:0000259" key="8">
    <source>
        <dbReference type="Pfam" id="PF24883"/>
    </source>
</evidence>
<feature type="region of interest" description="Disordered" evidence="5">
    <location>
        <begin position="943"/>
        <end position="965"/>
    </location>
</feature>
<keyword evidence="3" id="KW-0677">Repeat</keyword>
<dbReference type="VEuPathDB" id="FungiDB:NCU00874"/>
<keyword evidence="10" id="KW-1185">Reference proteome</keyword>
<dbReference type="EC" id="3.1.-.-" evidence="4"/>
<dbReference type="RefSeq" id="XP_011392840.1">
    <property type="nucleotide sequence ID" value="XM_011394538.1"/>
</dbReference>
<dbReference type="InterPro" id="IPR001680">
    <property type="entry name" value="WD40_rpt"/>
</dbReference>
<dbReference type="Pfam" id="PF22939">
    <property type="entry name" value="WHD_GPIID"/>
    <property type="match status" value="1"/>
</dbReference>
<reference evidence="9 10" key="1">
    <citation type="journal article" date="2003" name="Nature">
        <title>The genome sequence of the filamentous fungus Neurospora crassa.</title>
        <authorList>
            <person name="Galagan J.E."/>
            <person name="Calvo S.E."/>
            <person name="Borkovich K.A."/>
            <person name="Selker E.U."/>
            <person name="Read N.D."/>
            <person name="Jaffe D."/>
            <person name="FitzHugh W."/>
            <person name="Ma L.J."/>
            <person name="Smirnov S."/>
            <person name="Purcell S."/>
            <person name="Rehman B."/>
            <person name="Elkins T."/>
            <person name="Engels R."/>
            <person name="Wang S."/>
            <person name="Nielsen C.B."/>
            <person name="Butler J."/>
            <person name="Endrizzi M."/>
            <person name="Qui D."/>
            <person name="Ianakiev P."/>
            <person name="Bell-Pedersen D."/>
            <person name="Nelson M.A."/>
            <person name="Werner-Washburne M."/>
            <person name="Selitrennikoff C.P."/>
            <person name="Kinsey J.A."/>
            <person name="Braun E.L."/>
            <person name="Zelter A."/>
            <person name="Schulte U."/>
            <person name="Kothe G.O."/>
            <person name="Jedd G."/>
            <person name="Mewes W."/>
            <person name="Staben C."/>
            <person name="Marcotte E."/>
            <person name="Greenberg D."/>
            <person name="Roy A."/>
            <person name="Foley K."/>
            <person name="Naylor J."/>
            <person name="Stange-Thomann N."/>
            <person name="Barrett R."/>
            <person name="Gnerre S."/>
            <person name="Kamal M."/>
            <person name="Kamvysselis M."/>
            <person name="Mauceli E."/>
            <person name="Bielke C."/>
            <person name="Rudd S."/>
            <person name="Frishman D."/>
            <person name="Krystofova S."/>
            <person name="Rasmussen C."/>
            <person name="Metzenberg R.L."/>
            <person name="Perkins D.D."/>
            <person name="Kroken S."/>
            <person name="Cogoni C."/>
            <person name="Macino G."/>
            <person name="Catcheside D."/>
            <person name="Li W."/>
            <person name="Pratt R.J."/>
            <person name="Osmani S.A."/>
            <person name="DeSouza C.P."/>
            <person name="Glass L."/>
            <person name="Orbach M.J."/>
            <person name="Berglund J.A."/>
            <person name="Voelker R."/>
            <person name="Yarden O."/>
            <person name="Plamann M."/>
            <person name="Seiler S."/>
            <person name="Dunlap J."/>
            <person name="Radford A."/>
            <person name="Aramayo R."/>
            <person name="Natvig D.O."/>
            <person name="Alex L.A."/>
            <person name="Mannhaupt G."/>
            <person name="Ebbole D.J."/>
            <person name="Freitag M."/>
            <person name="Paulsen I."/>
            <person name="Sachs M.S."/>
            <person name="Lander E.S."/>
            <person name="Nusbaum C."/>
            <person name="Birren B."/>
        </authorList>
    </citation>
    <scope>NUCLEOTIDE SEQUENCE [LARGE SCALE GENOMIC DNA]</scope>
    <source>
        <strain evidence="10">ATCC 24698 / 74-OR23-1A / CBS 708.71 / DSM 1257 / FGSC 987</strain>
    </source>
</reference>
<sequence length="1506" mass="168059">MFWPKEWLPNEVGFRHVRLHSYGYNSDWTARKGRALSIHDFGQALLADIYGGPHLRKNGDTPIVLVAHSMGGLVAKKAYLLATRDPMYASIAQRIHTIYFLATPHRGADSAQTVKLLLSSAGYGAKGFVDDLLPGSGTLDQINDEFRHHCGNVHLRSFFEGVPTSFAGIRSCLVVDKDSAVLGLPNETSRYIEADHRRICKFESPVSPNYTILQQSFLTTIEDIEADSGYNPKDEHRSQMKLVSSFLHVDQRPDATLLELKGKEHQGSCHWVTEERAFQDWMQEPFNLESCDPLETARQTDNKKVLWLNGRPGTGKSVVAGHVIRFLEACNFDCSFYFFRRNTQAATTVSGLLLSMAYQMAQNNFDIRRSIAAMAEDGQRLSHADHHMIWSKLFLERIFRTETTRPQFWVIDAADECSSKGLAAFISMISNLSCKVPIRVFMTSRPGGQLERLLHHEKTQYSVIRTGQKGSMGDIELFVRGRFPIEASQMLIDEILARSNGIFLWASLTMTKLEDCYTIEDKQDALRGIPSGMDDFYLRIVESVVDSPSCELAKCILTWVICAPLPLRAEELAEAVKRDIGRTLDALPGQLPSIAGHLIEVDDNHHVHILHLTTSAFLTQKRDEPSFWIDKQAAHGQIAQVCLELLCGTEFAPPKSRRAGAASKATPSPLSDYAATNFSYHLMHSSSACDTSLVLLDKFLRSNVLTWIERAARSGDISILYHTAQRLKAYLARRAKYQPPLSVETQTISGWITDMYHIAAAFYSGLLSSPSSIHFLIPHLCPPRSMIHSIFTKPSKLLRITGTFEEEWSDKLTCYLFAEEALSLGFCGRYLAVGLRNGNIELYQTGSRAFGSAQTLKHGKRVQRLAFNQSSTLLASFGARQVTVWDIRRSSSSAFQAMWSQRLEFAPSEIKFSPNDEILFLANPQQSSFSAFDVTSGSIKEPLLLHAPPGSPPDSDSSDEEAQRPKVWTPAQLIRLDESQKLAALAYRDGTAAIWNLEDFGKIGCFEKEGFEGVYPAPPILDLIFNPVFELELLAISYKDEELVICNPWSLMQQASYRLQYSLGILAATSDGRILAGGDEVGAIHLFSFETLQPLYRIERPDERFHIPGLVFSSDNLRLFDIRGQCCNVWEPLVLIPRGGSDDSSSEPHSKEVANNDTVAPSAHFFHWGEAITTIESAFDGIVVFVGRQDGTVDICESATGECIEKLKLHDSHAPIHQVDWNNEKKTLFSMDISGRCILTRLEFDPKKRTQIGVTKCLDHKEQTGCPFQAILSPQGLSIFLHTLAGIKVVAAMADSIEGTIVENNNFHWGSSDARARWVIHPSNSSHVLALRDKRVHVFDWSTLQPLTTADGILADKITWQTDLPWISRSGSTYVGCVSTVLSTPSCHFTAFDASQVTPETKSLALPTRNIEVVGLQTVAGLIRSTLYFLDTNGWVCSISLKNLDRTSYFTRHFFIPPTWHTGGNVVIKVISKTAVALARGEKLIVFHGFLEFGEKVLFDEKVIIS</sequence>
<keyword evidence="4" id="KW-0653">Protein transport</keyword>
<keyword evidence="4" id="KW-0813">Transport</keyword>
<dbReference type="EMBL" id="CM002236">
    <property type="protein sequence ID" value="ESA44245.1"/>
    <property type="molecule type" value="Genomic_DNA"/>
</dbReference>
<evidence type="ECO:0000256" key="2">
    <source>
        <dbReference type="ARBA" id="ARBA00015856"/>
    </source>
</evidence>
<organism evidence="9 10">
    <name type="scientific">Neurospora crassa (strain ATCC 24698 / 74-OR23-1A / CBS 708.71 / DSM 1257 / FGSC 987)</name>
    <dbReference type="NCBI Taxonomy" id="367110"/>
    <lineage>
        <taxon>Eukaryota</taxon>
        <taxon>Fungi</taxon>
        <taxon>Dikarya</taxon>
        <taxon>Ascomycota</taxon>
        <taxon>Pezizomycotina</taxon>
        <taxon>Sordariomycetes</taxon>
        <taxon>Sordariomycetidae</taxon>
        <taxon>Sordariales</taxon>
        <taxon>Sordariaceae</taxon>
        <taxon>Neurospora</taxon>
    </lineage>
</organism>
<accession>V5IR05</accession>
<keyword evidence="4" id="KW-0256">Endoplasmic reticulum</keyword>
<comment type="function">
    <text evidence="1 4">Involved in inositol deacylation of GPI-anchored proteins which plays important roles in the quality control and ER-associated degradation of GPI-anchored proteins.</text>
</comment>
<keyword evidence="4" id="KW-0472">Membrane</keyword>
<dbReference type="Proteomes" id="UP000001805">
    <property type="component" value="Chromosome 1, Linkage Group I"/>
</dbReference>
<dbReference type="Pfam" id="PF07819">
    <property type="entry name" value="PGAP1"/>
    <property type="match status" value="1"/>
</dbReference>
<dbReference type="GO" id="GO:0005789">
    <property type="term" value="C:endoplasmic reticulum membrane"/>
    <property type="evidence" value="ECO:0007669"/>
    <property type="project" value="UniProtKB-SubCell"/>
</dbReference>
<dbReference type="PANTHER" id="PTHR10039:SF16">
    <property type="entry name" value="GPI INOSITOL-DEACYLASE"/>
    <property type="match status" value="1"/>
</dbReference>
<dbReference type="Gene3D" id="2.130.10.10">
    <property type="entry name" value="YVTN repeat-like/Quinoprotein amine dehydrogenase"/>
    <property type="match status" value="3"/>
</dbReference>
<dbReference type="InterPro" id="IPR056884">
    <property type="entry name" value="NPHP3-like_N"/>
</dbReference>
<dbReference type="GO" id="GO:0016788">
    <property type="term" value="F:hydrolase activity, acting on ester bonds"/>
    <property type="evidence" value="ECO:0007669"/>
    <property type="project" value="InterPro"/>
</dbReference>
<evidence type="ECO:0000256" key="5">
    <source>
        <dbReference type="SAM" id="MobiDB-lite"/>
    </source>
</evidence>
<evidence type="ECO:0000256" key="3">
    <source>
        <dbReference type="ARBA" id="ARBA00022737"/>
    </source>
</evidence>
<comment type="subcellular location">
    <subcellularLocation>
        <location evidence="4">Endoplasmic reticulum membrane</location>
    </subcellularLocation>
</comment>
<protein>
    <recommendedName>
        <fullName evidence="2 4">GPI inositol-deacylase</fullName>
        <ecNumber evidence="4">3.1.-.-</ecNumber>
    </recommendedName>
</protein>
<gene>
    <name evidence="9" type="ORF">NCU00874</name>
</gene>
<dbReference type="GO" id="GO:0005655">
    <property type="term" value="C:nucleolar ribonuclease P complex"/>
    <property type="evidence" value="ECO:0000318"/>
    <property type="project" value="GO_Central"/>
</dbReference>
<evidence type="ECO:0000256" key="4">
    <source>
        <dbReference type="RuleBase" id="RU365011"/>
    </source>
</evidence>
<evidence type="ECO:0000313" key="9">
    <source>
        <dbReference type="EMBL" id="ESA44245.1"/>
    </source>
</evidence>
<dbReference type="Pfam" id="PF24883">
    <property type="entry name" value="NPHP3_N"/>
    <property type="match status" value="1"/>
</dbReference>
<dbReference type="GO" id="GO:0015031">
    <property type="term" value="P:protein transport"/>
    <property type="evidence" value="ECO:0007669"/>
    <property type="project" value="UniProtKB-KW"/>
</dbReference>
<dbReference type="GO" id="GO:0008033">
    <property type="term" value="P:tRNA processing"/>
    <property type="evidence" value="ECO:0000318"/>
    <property type="project" value="GO_Central"/>
</dbReference>
<dbReference type="InterPro" id="IPR054471">
    <property type="entry name" value="GPIID_WHD"/>
</dbReference>
<dbReference type="InterPro" id="IPR012908">
    <property type="entry name" value="PGAP1-ab_dom-like"/>
</dbReference>
<dbReference type="PANTHER" id="PTHR10039">
    <property type="entry name" value="AMELOGENIN"/>
    <property type="match status" value="1"/>
</dbReference>
<dbReference type="SUPFAM" id="SSF53474">
    <property type="entry name" value="alpha/beta-Hydrolases"/>
    <property type="match status" value="1"/>
</dbReference>
<dbReference type="OrthoDB" id="194358at2759"/>
<comment type="similarity">
    <text evidence="4">Belongs to the GPI inositol-deacylase family.</text>
</comment>
<dbReference type="InterPro" id="IPR036322">
    <property type="entry name" value="WD40_repeat_dom_sf"/>
</dbReference>
<keyword evidence="4" id="KW-0378">Hydrolase</keyword>
<feature type="domain" description="Nephrocystin 3-like N-terminal" evidence="8">
    <location>
        <begin position="267"/>
        <end position="445"/>
    </location>
</feature>
<dbReference type="STRING" id="367110.V5IR05"/>
<evidence type="ECO:0000259" key="7">
    <source>
        <dbReference type="Pfam" id="PF22939"/>
    </source>
</evidence>
<evidence type="ECO:0000256" key="1">
    <source>
        <dbReference type="ARBA" id="ARBA00003496"/>
    </source>
</evidence>
<dbReference type="InterPro" id="IPR015943">
    <property type="entry name" value="WD40/YVTN_repeat-like_dom_sf"/>
</dbReference>
<dbReference type="InterPro" id="IPR027417">
    <property type="entry name" value="P-loop_NTPase"/>
</dbReference>
<name>V5IR05_NEUCR</name>
<feature type="domain" description="GPI inositol-deacylase winged helix" evidence="7">
    <location>
        <begin position="551"/>
        <end position="627"/>
    </location>
</feature>
<dbReference type="GeneID" id="3880951"/>
<proteinExistence type="inferred from homology"/>
<evidence type="ECO:0000259" key="6">
    <source>
        <dbReference type="Pfam" id="PF07819"/>
    </source>
</evidence>
<dbReference type="Gene3D" id="3.40.50.1820">
    <property type="entry name" value="alpha/beta hydrolase"/>
    <property type="match status" value="1"/>
</dbReference>
<dbReference type="ESTHER" id="neucr-q7sff7">
    <property type="family name" value="PGAP1"/>
</dbReference>
<dbReference type="SUPFAM" id="SSF50978">
    <property type="entry name" value="WD40 repeat-like"/>
    <property type="match status" value="2"/>
</dbReference>
<dbReference type="Gene3D" id="3.40.50.300">
    <property type="entry name" value="P-loop containing nucleotide triphosphate hydrolases"/>
    <property type="match status" value="1"/>
</dbReference>
<dbReference type="FunFam" id="3.40.50.300:FF:001638">
    <property type="entry name" value="NACHT and WD40 domain protein"/>
    <property type="match status" value="1"/>
</dbReference>
<dbReference type="SMART" id="SM00320">
    <property type="entry name" value="WD40"/>
    <property type="match status" value="2"/>
</dbReference>
<feature type="domain" description="GPI inositol-deacylase PGAP1-like alpha/beta" evidence="6">
    <location>
        <begin position="15"/>
        <end position="108"/>
    </location>
</feature>
<dbReference type="GO" id="GO:0000172">
    <property type="term" value="C:ribonuclease MRP complex"/>
    <property type="evidence" value="ECO:0000318"/>
    <property type="project" value="GO_Central"/>
</dbReference>
<dbReference type="InParanoid" id="V5IR05"/>
<dbReference type="InterPro" id="IPR029058">
    <property type="entry name" value="AB_hydrolase_fold"/>
</dbReference>